<name>A0AAD7HMX6_9AGAR</name>
<gene>
    <name evidence="1" type="ORF">B0H16DRAFT_1736840</name>
</gene>
<proteinExistence type="predicted"/>
<evidence type="ECO:0000313" key="2">
    <source>
        <dbReference type="Proteomes" id="UP001215598"/>
    </source>
</evidence>
<dbReference type="EMBL" id="JARKIB010000204">
    <property type="protein sequence ID" value="KAJ7724237.1"/>
    <property type="molecule type" value="Genomic_DNA"/>
</dbReference>
<protein>
    <submittedName>
        <fullName evidence="1">Uncharacterized protein</fullName>
    </submittedName>
</protein>
<comment type="caution">
    <text evidence="1">The sequence shown here is derived from an EMBL/GenBank/DDBJ whole genome shotgun (WGS) entry which is preliminary data.</text>
</comment>
<dbReference type="Proteomes" id="UP001215598">
    <property type="component" value="Unassembled WGS sequence"/>
</dbReference>
<evidence type="ECO:0000313" key="1">
    <source>
        <dbReference type="EMBL" id="KAJ7724237.1"/>
    </source>
</evidence>
<sequence>MFPKSNQFSVKAYLRRETNELPGMQWHYVISTRQHIELIGRKTVTAILIPDGTDLDRWAWVRVPLLFDLRRANCVDDVDTEIWLDACRGSASATSDLTGRSFQINRFPTNEPHDLPHSFTIVVTPQHTEGTNVHPINHHINRLVPDLKEPWRGNVLVFRHGKTAAKSIVNMEEKNWTAIEMIIARSAKSLAYFVAFSIPR</sequence>
<organism evidence="1 2">
    <name type="scientific">Mycena metata</name>
    <dbReference type="NCBI Taxonomy" id="1033252"/>
    <lineage>
        <taxon>Eukaryota</taxon>
        <taxon>Fungi</taxon>
        <taxon>Dikarya</taxon>
        <taxon>Basidiomycota</taxon>
        <taxon>Agaricomycotina</taxon>
        <taxon>Agaricomycetes</taxon>
        <taxon>Agaricomycetidae</taxon>
        <taxon>Agaricales</taxon>
        <taxon>Marasmiineae</taxon>
        <taxon>Mycenaceae</taxon>
        <taxon>Mycena</taxon>
    </lineage>
</organism>
<reference evidence="1" key="1">
    <citation type="submission" date="2023-03" db="EMBL/GenBank/DDBJ databases">
        <title>Massive genome expansion in bonnet fungi (Mycena s.s.) driven by repeated elements and novel gene families across ecological guilds.</title>
        <authorList>
            <consortium name="Lawrence Berkeley National Laboratory"/>
            <person name="Harder C.B."/>
            <person name="Miyauchi S."/>
            <person name="Viragh M."/>
            <person name="Kuo A."/>
            <person name="Thoen E."/>
            <person name="Andreopoulos B."/>
            <person name="Lu D."/>
            <person name="Skrede I."/>
            <person name="Drula E."/>
            <person name="Henrissat B."/>
            <person name="Morin E."/>
            <person name="Kohler A."/>
            <person name="Barry K."/>
            <person name="LaButti K."/>
            <person name="Morin E."/>
            <person name="Salamov A."/>
            <person name="Lipzen A."/>
            <person name="Mereny Z."/>
            <person name="Hegedus B."/>
            <person name="Baldrian P."/>
            <person name="Stursova M."/>
            <person name="Weitz H."/>
            <person name="Taylor A."/>
            <person name="Grigoriev I.V."/>
            <person name="Nagy L.G."/>
            <person name="Martin F."/>
            <person name="Kauserud H."/>
        </authorList>
    </citation>
    <scope>NUCLEOTIDE SEQUENCE</scope>
    <source>
        <strain evidence="1">CBHHK182m</strain>
    </source>
</reference>
<accession>A0AAD7HMX6</accession>
<keyword evidence="2" id="KW-1185">Reference proteome</keyword>
<dbReference type="AlphaFoldDB" id="A0AAD7HMX6"/>